<protein>
    <submittedName>
        <fullName evidence="7">Mss4-like protein</fullName>
    </submittedName>
</protein>
<dbReference type="SUPFAM" id="SSF51316">
    <property type="entry name" value="Mss4-like"/>
    <property type="match status" value="1"/>
</dbReference>
<evidence type="ECO:0000256" key="1">
    <source>
        <dbReference type="ARBA" id="ARBA00005495"/>
    </source>
</evidence>
<dbReference type="GO" id="GO:0016846">
    <property type="term" value="F:carbon-sulfur lyase activity"/>
    <property type="evidence" value="ECO:0007669"/>
    <property type="project" value="InterPro"/>
</dbReference>
<dbReference type="PANTHER" id="PTHR33337:SF33">
    <property type="entry name" value="CENP-V_GFA DOMAIN-CONTAINING PROTEIN"/>
    <property type="match status" value="1"/>
</dbReference>
<evidence type="ECO:0000256" key="2">
    <source>
        <dbReference type="ARBA" id="ARBA00022723"/>
    </source>
</evidence>
<name>A0A6A5QSB6_AMPQU</name>
<dbReference type="PROSITE" id="PS51891">
    <property type="entry name" value="CENP_V_GFA"/>
    <property type="match status" value="1"/>
</dbReference>
<feature type="region of interest" description="Disordered" evidence="5">
    <location>
        <begin position="1"/>
        <end position="36"/>
    </location>
</feature>
<feature type="region of interest" description="Disordered" evidence="5">
    <location>
        <begin position="205"/>
        <end position="230"/>
    </location>
</feature>
<evidence type="ECO:0000313" key="8">
    <source>
        <dbReference type="Proteomes" id="UP000800096"/>
    </source>
</evidence>
<feature type="compositionally biased region" description="Basic and acidic residues" evidence="5">
    <location>
        <begin position="255"/>
        <end position="264"/>
    </location>
</feature>
<gene>
    <name evidence="7" type="ORF">BDU57DRAFT_193378</name>
</gene>
<dbReference type="Proteomes" id="UP000800096">
    <property type="component" value="Unassembled WGS sequence"/>
</dbReference>
<dbReference type="GO" id="GO:0046872">
    <property type="term" value="F:metal ion binding"/>
    <property type="evidence" value="ECO:0007669"/>
    <property type="project" value="UniProtKB-KW"/>
</dbReference>
<dbReference type="EMBL" id="ML979134">
    <property type="protein sequence ID" value="KAF1918269.1"/>
    <property type="molecule type" value="Genomic_DNA"/>
</dbReference>
<feature type="region of interest" description="Disordered" evidence="5">
    <location>
        <begin position="255"/>
        <end position="298"/>
    </location>
</feature>
<dbReference type="OrthoDB" id="2212170at2759"/>
<dbReference type="InterPro" id="IPR006913">
    <property type="entry name" value="CENP-V/GFA"/>
</dbReference>
<accession>A0A6A5QSB6</accession>
<dbReference type="InterPro" id="IPR011057">
    <property type="entry name" value="Mss4-like_sf"/>
</dbReference>
<evidence type="ECO:0000256" key="3">
    <source>
        <dbReference type="ARBA" id="ARBA00022833"/>
    </source>
</evidence>
<comment type="similarity">
    <text evidence="1">Belongs to the Gfa family.</text>
</comment>
<dbReference type="Gene3D" id="3.90.1590.10">
    <property type="entry name" value="glutathione-dependent formaldehyde- activating enzyme (gfa)"/>
    <property type="match status" value="1"/>
</dbReference>
<proteinExistence type="inferred from homology"/>
<feature type="compositionally biased region" description="Pro residues" evidence="5">
    <location>
        <begin position="1"/>
        <end position="15"/>
    </location>
</feature>
<organism evidence="7 8">
    <name type="scientific">Ampelomyces quisqualis</name>
    <name type="common">Powdery mildew agent</name>
    <dbReference type="NCBI Taxonomy" id="50730"/>
    <lineage>
        <taxon>Eukaryota</taxon>
        <taxon>Fungi</taxon>
        <taxon>Dikarya</taxon>
        <taxon>Ascomycota</taxon>
        <taxon>Pezizomycotina</taxon>
        <taxon>Dothideomycetes</taxon>
        <taxon>Pleosporomycetidae</taxon>
        <taxon>Pleosporales</taxon>
        <taxon>Pleosporineae</taxon>
        <taxon>Phaeosphaeriaceae</taxon>
        <taxon>Ampelomyces</taxon>
    </lineage>
</organism>
<feature type="compositionally biased region" description="Basic and acidic residues" evidence="5">
    <location>
        <begin position="272"/>
        <end position="292"/>
    </location>
</feature>
<reference evidence="7" key="1">
    <citation type="journal article" date="2020" name="Stud. Mycol.">
        <title>101 Dothideomycetes genomes: a test case for predicting lifestyles and emergence of pathogens.</title>
        <authorList>
            <person name="Haridas S."/>
            <person name="Albert R."/>
            <person name="Binder M."/>
            <person name="Bloem J."/>
            <person name="Labutti K."/>
            <person name="Salamov A."/>
            <person name="Andreopoulos B."/>
            <person name="Baker S."/>
            <person name="Barry K."/>
            <person name="Bills G."/>
            <person name="Bluhm B."/>
            <person name="Cannon C."/>
            <person name="Castanera R."/>
            <person name="Culley D."/>
            <person name="Daum C."/>
            <person name="Ezra D."/>
            <person name="Gonzalez J."/>
            <person name="Henrissat B."/>
            <person name="Kuo A."/>
            <person name="Liang C."/>
            <person name="Lipzen A."/>
            <person name="Lutzoni F."/>
            <person name="Magnuson J."/>
            <person name="Mondo S."/>
            <person name="Nolan M."/>
            <person name="Ohm R."/>
            <person name="Pangilinan J."/>
            <person name="Park H.-J."/>
            <person name="Ramirez L."/>
            <person name="Alfaro M."/>
            <person name="Sun H."/>
            <person name="Tritt A."/>
            <person name="Yoshinaga Y."/>
            <person name="Zwiers L.-H."/>
            <person name="Turgeon B."/>
            <person name="Goodwin S."/>
            <person name="Spatafora J."/>
            <person name="Crous P."/>
            <person name="Grigoriev I."/>
        </authorList>
    </citation>
    <scope>NUCLEOTIDE SEQUENCE</scope>
    <source>
        <strain evidence="7">HMLAC05119</strain>
    </source>
</reference>
<evidence type="ECO:0000259" key="6">
    <source>
        <dbReference type="PROSITE" id="PS51891"/>
    </source>
</evidence>
<keyword evidence="3" id="KW-0862">Zinc</keyword>
<dbReference type="AlphaFoldDB" id="A0A6A5QSB6"/>
<sequence>MPTPLGDPTFTPTPPTGADLSSQPQDQDVPRKPKHKPFPSITGGCVCNTIRYRLLTSPLFCFACHCPDCQRMTGSAFGLFLNIEANYITVISPKIPVRRQVTKRPGLISRHVVCPACETELWSNNTLGPAIIDLRVGTLDFPSLMEPDLHSFTESKLEWVGLPEGARTTPRQFDHKKVWPRSSLKRLDIAMDKWAKSMAEEARRLKADGEDAAGDGEKTPTATAVEFGDAEDDEAFEKRFKETERKLQERLEKLSEKLWDEQSREQGGLEVLTKKLDIRDSETGGEKVKDGTLSESVD</sequence>
<evidence type="ECO:0000313" key="7">
    <source>
        <dbReference type="EMBL" id="KAF1918269.1"/>
    </source>
</evidence>
<keyword evidence="8" id="KW-1185">Reference proteome</keyword>
<keyword evidence="4" id="KW-0456">Lyase</keyword>
<evidence type="ECO:0000256" key="4">
    <source>
        <dbReference type="ARBA" id="ARBA00023239"/>
    </source>
</evidence>
<dbReference type="PANTHER" id="PTHR33337">
    <property type="entry name" value="GFA DOMAIN-CONTAINING PROTEIN"/>
    <property type="match status" value="1"/>
</dbReference>
<feature type="domain" description="CENP-V/GFA" evidence="6">
    <location>
        <begin position="41"/>
        <end position="153"/>
    </location>
</feature>
<keyword evidence="2" id="KW-0479">Metal-binding</keyword>
<evidence type="ECO:0000256" key="5">
    <source>
        <dbReference type="SAM" id="MobiDB-lite"/>
    </source>
</evidence>
<dbReference type="Pfam" id="PF04828">
    <property type="entry name" value="GFA"/>
    <property type="match status" value="1"/>
</dbReference>